<feature type="compositionally biased region" description="Basic and acidic residues" evidence="1">
    <location>
        <begin position="8"/>
        <end position="26"/>
    </location>
</feature>
<gene>
    <name evidence="2" type="ORF">EZS28_035163</name>
</gene>
<comment type="caution">
    <text evidence="2">The sequence shown here is derived from an EMBL/GenBank/DDBJ whole genome shotgun (WGS) entry which is preliminary data.</text>
</comment>
<protein>
    <submittedName>
        <fullName evidence="2">Uncharacterized protein</fullName>
    </submittedName>
</protein>
<accession>A0A5J4UHB4</accession>
<sequence>MNSNINSSRHEKERGNNDCSQERMTDEQLDANVENAVPSWMHSLTGKPSNSPQYRALKQQLNENTMTYETYQHKNVEQFDPT</sequence>
<evidence type="ECO:0000313" key="2">
    <source>
        <dbReference type="EMBL" id="KAA6369312.1"/>
    </source>
</evidence>
<dbReference type="Proteomes" id="UP000324800">
    <property type="component" value="Unassembled WGS sequence"/>
</dbReference>
<dbReference type="AlphaFoldDB" id="A0A5J4UHB4"/>
<reference evidence="2 3" key="1">
    <citation type="submission" date="2019-03" db="EMBL/GenBank/DDBJ databases">
        <title>Single cell metagenomics reveals metabolic interactions within the superorganism composed of flagellate Streblomastix strix and complex community of Bacteroidetes bacteria on its surface.</title>
        <authorList>
            <person name="Treitli S.C."/>
            <person name="Kolisko M."/>
            <person name="Husnik F."/>
            <person name="Keeling P."/>
            <person name="Hampl V."/>
        </authorList>
    </citation>
    <scope>NUCLEOTIDE SEQUENCE [LARGE SCALE GENOMIC DNA]</scope>
    <source>
        <strain evidence="2">ST1C</strain>
    </source>
</reference>
<name>A0A5J4UHB4_9EUKA</name>
<evidence type="ECO:0000313" key="3">
    <source>
        <dbReference type="Proteomes" id="UP000324800"/>
    </source>
</evidence>
<dbReference type="EMBL" id="SNRW01016494">
    <property type="protein sequence ID" value="KAA6369312.1"/>
    <property type="molecule type" value="Genomic_DNA"/>
</dbReference>
<evidence type="ECO:0000256" key="1">
    <source>
        <dbReference type="SAM" id="MobiDB-lite"/>
    </source>
</evidence>
<organism evidence="2 3">
    <name type="scientific">Streblomastix strix</name>
    <dbReference type="NCBI Taxonomy" id="222440"/>
    <lineage>
        <taxon>Eukaryota</taxon>
        <taxon>Metamonada</taxon>
        <taxon>Preaxostyla</taxon>
        <taxon>Oxymonadida</taxon>
        <taxon>Streblomastigidae</taxon>
        <taxon>Streblomastix</taxon>
    </lineage>
</organism>
<feature type="region of interest" description="Disordered" evidence="1">
    <location>
        <begin position="1"/>
        <end position="31"/>
    </location>
</feature>
<proteinExistence type="predicted"/>